<evidence type="ECO:0000256" key="4">
    <source>
        <dbReference type="RuleBase" id="RU003357"/>
    </source>
</evidence>
<name>A0ABS8TZL4_9SPHI</name>
<dbReference type="Pfam" id="PF00593">
    <property type="entry name" value="TonB_dep_Rec_b-barrel"/>
    <property type="match status" value="1"/>
</dbReference>
<evidence type="ECO:0000256" key="3">
    <source>
        <dbReference type="ARBA" id="ARBA00023237"/>
    </source>
</evidence>
<dbReference type="PANTHER" id="PTHR40980">
    <property type="entry name" value="PLUG DOMAIN-CONTAINING PROTEIN"/>
    <property type="match status" value="1"/>
</dbReference>
<keyword evidence="3" id="KW-0998">Cell outer membrane</keyword>
<dbReference type="InterPro" id="IPR012910">
    <property type="entry name" value="Plug_dom"/>
</dbReference>
<keyword evidence="8" id="KW-0675">Receptor</keyword>
<evidence type="ECO:0000259" key="7">
    <source>
        <dbReference type="Pfam" id="PF07715"/>
    </source>
</evidence>
<dbReference type="PANTHER" id="PTHR40980:SF5">
    <property type="entry name" value="TONB-DEPENDENT RECEPTOR"/>
    <property type="match status" value="1"/>
</dbReference>
<evidence type="ECO:0000313" key="9">
    <source>
        <dbReference type="Proteomes" id="UP001199919"/>
    </source>
</evidence>
<dbReference type="Gene3D" id="2.40.170.20">
    <property type="entry name" value="TonB-dependent receptor, beta-barrel domain"/>
    <property type="match status" value="1"/>
</dbReference>
<dbReference type="Gene3D" id="2.60.40.1120">
    <property type="entry name" value="Carboxypeptidase-like, regulatory domain"/>
    <property type="match status" value="1"/>
</dbReference>
<sequence length="1093" mass="123296">MFISTKLNNRIEKRRLSFIIFAALLIMFSPVQAQSAPARPTFSINISKSTLSDLLDAIKEQTGYEFFFDRVAAKKISVEHFRLTASSIQPFLKKLRKDLPVDYQVNRNEVTIQIESDEKYNSRTRMEQPGKLSGKVFDDKGGTLPGASIRVVGANYATQTAADGTYQLNLPPGTYIIEVSYISFQSKRITDVAVKPNQVTPLDVLLTVDSKSLKEVVVTASYRRASIEGMYAKQKNNSAVSDGITAEQISRTPATNTAQVLSKISGLQISNDRNVVVRGLSDRYNNVLLNGAVLPSSEPNRRDFAFDMIPSALVDNIVVNKTATPDLTGEFTGGLVQVNTKDIPTEDFFQVTIGSGYNTRATGKNTLGLDRGNRSWLGLASNIHKKPEGLTFGEYNSVITAVQNNTPTADQRTKINSFLSEVPENWRFKQYTGQPIQNYQLQGGKVFSFKNDSRLGVVGALTYRNEQRADQRDLYFNNFYDYKGEQYRYLTTLGGSLNLGYSFGKNKITLQNTYNGRYSDDFWKYKGVDFDNNNSRVDNYNNVTVINNLLQSQLSGEHTVTKTGIKIDWNFSAARLNRDQPYSRILLRQNGSVGDNTPDDYFGYNFSDPGIRNGSVYYSELNEKLFNWGTNVQVPFKLLDLNQTFKAGYQGKYRESDFSASLYRIFSFNRGSNYYSGLPYYDVFNTANFTNDLYLRPIGTGGSVYGSRPSSEGYDGFQRLHAFYGMLDFKPIKMLRVIGGIRAEKNTQTVFDNILSSGATTVDRVATGINQIDWLPSVNAIYSPTSQFNIRAAVYKTIARPDLRELSAFRYFDYDIYDVIEGAPLRTTKINNADLRFEYYPSPGEIISISGFYKKFKDPIEVVYIGTSSGQTLFYNNLLSAEDIGLELDFRKSLNLWGSESSILKNIFLSGNFTWLDASIEFDPLVAVDAEGNTVSSKRNRPLAGQSPYIVNGGLLYTGKQFGLNVTYNRYGKRIVYASPNRSLDQYENSRDIIDAQVSYKFLKQQKAEFRLNVSNLLNQEQFIYTNRFADGNPFGFSSGDASIQEYPSTADQTPLPAERIDPKGTSYNKDYDTKFRRFRFGTTFTLNFIYRF</sequence>
<dbReference type="InterPro" id="IPR008969">
    <property type="entry name" value="CarboxyPept-like_regulatory"/>
</dbReference>
<evidence type="ECO:0000259" key="6">
    <source>
        <dbReference type="Pfam" id="PF00593"/>
    </source>
</evidence>
<feature type="domain" description="TonB-dependent receptor-like beta-barrel" evidence="6">
    <location>
        <begin position="579"/>
        <end position="1017"/>
    </location>
</feature>
<organism evidence="8 9">
    <name type="scientific">Mucilaginibacter roseus</name>
    <dbReference type="NCBI Taxonomy" id="1528868"/>
    <lineage>
        <taxon>Bacteria</taxon>
        <taxon>Pseudomonadati</taxon>
        <taxon>Bacteroidota</taxon>
        <taxon>Sphingobacteriia</taxon>
        <taxon>Sphingobacteriales</taxon>
        <taxon>Sphingobacteriaceae</taxon>
        <taxon>Mucilaginibacter</taxon>
    </lineage>
</organism>
<keyword evidence="5" id="KW-0732">Signal</keyword>
<dbReference type="EMBL" id="JAJPWV010000001">
    <property type="protein sequence ID" value="MCD8739852.1"/>
    <property type="molecule type" value="Genomic_DNA"/>
</dbReference>
<keyword evidence="9" id="KW-1185">Reference proteome</keyword>
<evidence type="ECO:0000256" key="5">
    <source>
        <dbReference type="SAM" id="SignalP"/>
    </source>
</evidence>
<evidence type="ECO:0000256" key="1">
    <source>
        <dbReference type="ARBA" id="ARBA00004442"/>
    </source>
</evidence>
<proteinExistence type="inferred from homology"/>
<dbReference type="Proteomes" id="UP001199919">
    <property type="component" value="Unassembled WGS sequence"/>
</dbReference>
<dbReference type="InterPro" id="IPR000531">
    <property type="entry name" value="Beta-barrel_TonB"/>
</dbReference>
<dbReference type="InterPro" id="IPR036942">
    <property type="entry name" value="Beta-barrel_TonB_sf"/>
</dbReference>
<dbReference type="Pfam" id="PF07715">
    <property type="entry name" value="Plug"/>
    <property type="match status" value="1"/>
</dbReference>
<feature type="chain" id="PRO_5046977980" evidence="5">
    <location>
        <begin position="34"/>
        <end position="1093"/>
    </location>
</feature>
<dbReference type="SUPFAM" id="SSF49464">
    <property type="entry name" value="Carboxypeptidase regulatory domain-like"/>
    <property type="match status" value="1"/>
</dbReference>
<accession>A0ABS8TZL4</accession>
<reference evidence="8 9" key="1">
    <citation type="submission" date="2021-12" db="EMBL/GenBank/DDBJ databases">
        <title>Mucilaginibacter roseus genome.</title>
        <authorList>
            <person name="Ferreira J.R."/>
            <person name="Newman J.D."/>
        </authorList>
    </citation>
    <scope>NUCLEOTIDE SEQUENCE [LARGE SCALE GENOMIC DNA]</scope>
    <source>
        <strain evidence="8 9">LMG 28454</strain>
    </source>
</reference>
<dbReference type="Gene3D" id="2.170.130.10">
    <property type="entry name" value="TonB-dependent receptor, plug domain"/>
    <property type="match status" value="1"/>
</dbReference>
<feature type="signal peptide" evidence="5">
    <location>
        <begin position="1"/>
        <end position="33"/>
    </location>
</feature>
<gene>
    <name evidence="8" type="ORF">LT679_04495</name>
</gene>
<evidence type="ECO:0000313" key="8">
    <source>
        <dbReference type="EMBL" id="MCD8739852.1"/>
    </source>
</evidence>
<dbReference type="Pfam" id="PF13620">
    <property type="entry name" value="CarboxypepD_reg"/>
    <property type="match status" value="1"/>
</dbReference>
<dbReference type="SUPFAM" id="SSF56935">
    <property type="entry name" value="Porins"/>
    <property type="match status" value="1"/>
</dbReference>
<keyword evidence="2 4" id="KW-0472">Membrane</keyword>
<dbReference type="InterPro" id="IPR037066">
    <property type="entry name" value="Plug_dom_sf"/>
</dbReference>
<evidence type="ECO:0000256" key="2">
    <source>
        <dbReference type="ARBA" id="ARBA00023136"/>
    </source>
</evidence>
<dbReference type="RefSeq" id="WP_232175910.1">
    <property type="nucleotide sequence ID" value="NZ_JAJPWV010000001.1"/>
</dbReference>
<comment type="similarity">
    <text evidence="4">Belongs to the TonB-dependent receptor family.</text>
</comment>
<comment type="subcellular location">
    <subcellularLocation>
        <location evidence="1 4">Cell outer membrane</location>
    </subcellularLocation>
</comment>
<feature type="domain" description="TonB-dependent receptor plug" evidence="7">
    <location>
        <begin position="236"/>
        <end position="330"/>
    </location>
</feature>
<comment type="caution">
    <text evidence="8">The sequence shown here is derived from an EMBL/GenBank/DDBJ whole genome shotgun (WGS) entry which is preliminary data.</text>
</comment>
<keyword evidence="4" id="KW-0798">TonB box</keyword>
<protein>
    <submittedName>
        <fullName evidence="8">TonB-dependent receptor</fullName>
    </submittedName>
</protein>